<evidence type="ECO:0000256" key="4">
    <source>
        <dbReference type="ARBA" id="ARBA00022692"/>
    </source>
</evidence>
<evidence type="ECO:0000256" key="5">
    <source>
        <dbReference type="ARBA" id="ARBA00022989"/>
    </source>
</evidence>
<feature type="transmembrane region" description="Helical" evidence="7">
    <location>
        <begin position="141"/>
        <end position="162"/>
    </location>
</feature>
<keyword evidence="10" id="KW-1185">Reference proteome</keyword>
<feature type="transmembrane region" description="Helical" evidence="7">
    <location>
        <begin position="413"/>
        <end position="434"/>
    </location>
</feature>
<comment type="subcellular location">
    <subcellularLocation>
        <location evidence="1 7">Cell inner membrane</location>
        <topology evidence="1 7">Multi-pass membrane protein</topology>
    </subcellularLocation>
</comment>
<dbReference type="PIRSF" id="PIRSF006066">
    <property type="entry name" value="HI0050"/>
    <property type="match status" value="1"/>
</dbReference>
<feature type="transmembrane region" description="Helical" evidence="7">
    <location>
        <begin position="97"/>
        <end position="120"/>
    </location>
</feature>
<keyword evidence="2" id="KW-1003">Cell membrane</keyword>
<sequence>MSDITTGSDMTTGIVVIGGMLCAILLRVPVGVALALSGIAGNWLLLGQEQALAQVQLASWEVGTNFLLVSLPLFVLMGQLAHEARIAEDLYDCVYKWFARLPGGLASTSIITSAGFGAITGSSVVTVSTMGNMLMPELKKYHYNSAIASGSIASAGVLAILIPPSIPLVFYGAWTETSIGDLFIAGIIPGLLLTLIFCAYITIRCQLDLSKGPPGLTSPLSVRLRSLYRLLPVALVFTVVVGGIYGGWVTTSEAGAIGVVGVLIVGILKRQLSWQALARSLSQSTQLSANIFLFFIGGVLFSRFLVLTGITPETISLLSDSSFPPWSIMLGLVLLYLLLGAILDTFGMIIITLPLVFPIVTGLGYDPVWFGIFLVLMIEMALITPPIGINVFVLRKVVPDIPIWTIYEGCLPYIGLCLVMVMILIAFPELALWLPSTMKN</sequence>
<comment type="caution">
    <text evidence="7">Lacks conserved residue(s) required for the propagation of feature annotation.</text>
</comment>
<dbReference type="InterPro" id="IPR010656">
    <property type="entry name" value="DctM"/>
</dbReference>
<feature type="transmembrane region" description="Helical" evidence="7">
    <location>
        <begin position="227"/>
        <end position="248"/>
    </location>
</feature>
<dbReference type="EMBL" id="CP021425">
    <property type="protein sequence ID" value="ARU55175.1"/>
    <property type="molecule type" value="Genomic_DNA"/>
</dbReference>
<dbReference type="RefSeq" id="WP_087460307.1">
    <property type="nucleotide sequence ID" value="NZ_CP021425.1"/>
</dbReference>
<dbReference type="GO" id="GO:0005886">
    <property type="term" value="C:plasma membrane"/>
    <property type="evidence" value="ECO:0007669"/>
    <property type="project" value="UniProtKB-SubCell"/>
</dbReference>
<feature type="transmembrane region" description="Helical" evidence="7">
    <location>
        <begin position="291"/>
        <end position="310"/>
    </location>
</feature>
<feature type="transmembrane region" description="Helical" evidence="7">
    <location>
        <begin position="182"/>
        <end position="203"/>
    </location>
</feature>
<dbReference type="KEGG" id="ome:OLMES_1090"/>
<proteinExistence type="inferred from homology"/>
<comment type="subunit">
    <text evidence="7">The complex comprises the extracytoplasmic solute receptor protein and the two transmembrane proteins.</text>
</comment>
<dbReference type="OrthoDB" id="9796052at2"/>
<gene>
    <name evidence="9" type="ORF">OLMES_1090</name>
</gene>
<evidence type="ECO:0000313" key="9">
    <source>
        <dbReference type="EMBL" id="ARU55175.1"/>
    </source>
</evidence>
<evidence type="ECO:0000256" key="3">
    <source>
        <dbReference type="ARBA" id="ARBA00022519"/>
    </source>
</evidence>
<feature type="transmembrane region" description="Helical" evidence="7">
    <location>
        <begin position="330"/>
        <end position="356"/>
    </location>
</feature>
<dbReference type="Pfam" id="PF06808">
    <property type="entry name" value="DctM"/>
    <property type="match status" value="1"/>
</dbReference>
<dbReference type="NCBIfam" id="TIGR00786">
    <property type="entry name" value="dctM"/>
    <property type="match status" value="1"/>
</dbReference>
<dbReference type="PANTHER" id="PTHR33362">
    <property type="entry name" value="SIALIC ACID TRAP TRANSPORTER PERMEASE PROTEIN SIAT-RELATED"/>
    <property type="match status" value="1"/>
</dbReference>
<feature type="domain" description="TRAP C4-dicarboxylate transport system permease DctM subunit" evidence="8">
    <location>
        <begin position="18"/>
        <end position="430"/>
    </location>
</feature>
<dbReference type="PANTHER" id="PTHR33362:SF5">
    <property type="entry name" value="C4-DICARBOXYLATE TRAP TRANSPORTER LARGE PERMEASE PROTEIN DCTM"/>
    <property type="match status" value="1"/>
</dbReference>
<keyword evidence="7" id="KW-0813">Transport</keyword>
<feature type="transmembrane region" description="Helical" evidence="7">
    <location>
        <begin position="254"/>
        <end position="270"/>
    </location>
</feature>
<evidence type="ECO:0000256" key="2">
    <source>
        <dbReference type="ARBA" id="ARBA00022475"/>
    </source>
</evidence>
<dbReference type="AlphaFoldDB" id="A0A1Y0I6L8"/>
<organism evidence="9 10">
    <name type="scientific">Oleiphilus messinensis</name>
    <dbReference type="NCBI Taxonomy" id="141451"/>
    <lineage>
        <taxon>Bacteria</taxon>
        <taxon>Pseudomonadati</taxon>
        <taxon>Pseudomonadota</taxon>
        <taxon>Gammaproteobacteria</taxon>
        <taxon>Oceanospirillales</taxon>
        <taxon>Oleiphilaceae</taxon>
        <taxon>Oleiphilus</taxon>
    </lineage>
</organism>
<keyword evidence="5 7" id="KW-1133">Transmembrane helix</keyword>
<evidence type="ECO:0000256" key="7">
    <source>
        <dbReference type="RuleBase" id="RU369079"/>
    </source>
</evidence>
<dbReference type="GO" id="GO:0022857">
    <property type="term" value="F:transmembrane transporter activity"/>
    <property type="evidence" value="ECO:0007669"/>
    <property type="project" value="UniProtKB-UniRule"/>
</dbReference>
<feature type="transmembrane region" description="Helical" evidence="7">
    <location>
        <begin position="368"/>
        <end position="393"/>
    </location>
</feature>
<comment type="similarity">
    <text evidence="7">Belongs to the TRAP transporter large permease family.</text>
</comment>
<reference evidence="9 10" key="1">
    <citation type="submission" date="2017-05" db="EMBL/GenBank/DDBJ databases">
        <title>Genomic insights into alkan degradation activity of Oleiphilus messinensis.</title>
        <authorList>
            <person name="Kozyavkin S.A."/>
            <person name="Slesarev A.I."/>
            <person name="Golyshin P.N."/>
            <person name="Korzhenkov A."/>
            <person name="Golyshina O.N."/>
            <person name="Toshchakov S.V."/>
        </authorList>
    </citation>
    <scope>NUCLEOTIDE SEQUENCE [LARGE SCALE GENOMIC DNA]</scope>
    <source>
        <strain evidence="9 10">ME102</strain>
    </source>
</reference>
<name>A0A1Y0I6L8_9GAMM</name>
<evidence type="ECO:0000256" key="1">
    <source>
        <dbReference type="ARBA" id="ARBA00004429"/>
    </source>
</evidence>
<accession>A0A1Y0I6L8</accession>
<dbReference type="InterPro" id="IPR004681">
    <property type="entry name" value="TRAP_DctM"/>
</dbReference>
<evidence type="ECO:0000313" key="10">
    <source>
        <dbReference type="Proteomes" id="UP000196027"/>
    </source>
</evidence>
<dbReference type="Proteomes" id="UP000196027">
    <property type="component" value="Chromosome"/>
</dbReference>
<evidence type="ECO:0000259" key="8">
    <source>
        <dbReference type="Pfam" id="PF06808"/>
    </source>
</evidence>
<comment type="function">
    <text evidence="7">Part of the tripartite ATP-independent periplasmic (TRAP) transport system.</text>
</comment>
<keyword evidence="4 7" id="KW-0812">Transmembrane</keyword>
<protein>
    <recommendedName>
        <fullName evidence="7">TRAP transporter large permease protein</fullName>
    </recommendedName>
</protein>
<feature type="transmembrane region" description="Helical" evidence="7">
    <location>
        <begin position="12"/>
        <end position="45"/>
    </location>
</feature>
<evidence type="ECO:0000256" key="6">
    <source>
        <dbReference type="ARBA" id="ARBA00023136"/>
    </source>
</evidence>
<keyword evidence="3 7" id="KW-0997">Cell inner membrane</keyword>
<keyword evidence="6 7" id="KW-0472">Membrane</keyword>